<evidence type="ECO:0000313" key="2">
    <source>
        <dbReference type="EMBL" id="KAE9406180.1"/>
    </source>
</evidence>
<name>A0A6A4I892_9AGAR</name>
<reference evidence="2" key="1">
    <citation type="journal article" date="2019" name="Environ. Microbiol.">
        <title>Fungal ecological strategies reflected in gene transcription - a case study of two litter decomposers.</title>
        <authorList>
            <person name="Barbi F."/>
            <person name="Kohler A."/>
            <person name="Barry K."/>
            <person name="Baskaran P."/>
            <person name="Daum C."/>
            <person name="Fauchery L."/>
            <person name="Ihrmark K."/>
            <person name="Kuo A."/>
            <person name="LaButti K."/>
            <person name="Lipzen A."/>
            <person name="Morin E."/>
            <person name="Grigoriev I.V."/>
            <person name="Henrissat B."/>
            <person name="Lindahl B."/>
            <person name="Martin F."/>
        </authorList>
    </citation>
    <scope>NUCLEOTIDE SEQUENCE</scope>
    <source>
        <strain evidence="2">JB14</strain>
    </source>
</reference>
<feature type="region of interest" description="Disordered" evidence="1">
    <location>
        <begin position="35"/>
        <end position="82"/>
    </location>
</feature>
<sequence>MAELCKLLVDGKRLPELPPEMAELLRKHMVEQEEHIRQKEAAEAQETRCQEADEKAEQRRRVEAEKQQLKRKRKEDEANRATTRGVLEVPVYGYEENREVKITAGPNGENLLEYVVKAKALDSTHSIHSTHSKVPIYPELWIAMDCYGLLWISQEC</sequence>
<keyword evidence="3" id="KW-1185">Reference proteome</keyword>
<organism evidence="2 3">
    <name type="scientific">Gymnopus androsaceus JB14</name>
    <dbReference type="NCBI Taxonomy" id="1447944"/>
    <lineage>
        <taxon>Eukaryota</taxon>
        <taxon>Fungi</taxon>
        <taxon>Dikarya</taxon>
        <taxon>Basidiomycota</taxon>
        <taxon>Agaricomycotina</taxon>
        <taxon>Agaricomycetes</taxon>
        <taxon>Agaricomycetidae</taxon>
        <taxon>Agaricales</taxon>
        <taxon>Marasmiineae</taxon>
        <taxon>Omphalotaceae</taxon>
        <taxon>Gymnopus</taxon>
    </lineage>
</organism>
<dbReference type="AlphaFoldDB" id="A0A6A4I892"/>
<feature type="compositionally biased region" description="Basic and acidic residues" evidence="1">
    <location>
        <begin position="35"/>
        <end position="79"/>
    </location>
</feature>
<protein>
    <submittedName>
        <fullName evidence="2">Uncharacterized protein</fullName>
    </submittedName>
</protein>
<evidence type="ECO:0000256" key="1">
    <source>
        <dbReference type="SAM" id="MobiDB-lite"/>
    </source>
</evidence>
<proteinExistence type="predicted"/>
<dbReference type="Proteomes" id="UP000799118">
    <property type="component" value="Unassembled WGS sequence"/>
</dbReference>
<evidence type="ECO:0000313" key="3">
    <source>
        <dbReference type="Proteomes" id="UP000799118"/>
    </source>
</evidence>
<dbReference type="EMBL" id="ML769404">
    <property type="protein sequence ID" value="KAE9406180.1"/>
    <property type="molecule type" value="Genomic_DNA"/>
</dbReference>
<accession>A0A6A4I892</accession>
<gene>
    <name evidence="2" type="ORF">BT96DRAFT_934424</name>
</gene>